<protein>
    <submittedName>
        <fullName evidence="1">Uncharacterized protein</fullName>
    </submittedName>
</protein>
<evidence type="ECO:0000313" key="2">
    <source>
        <dbReference type="Proteomes" id="UP000280346"/>
    </source>
</evidence>
<dbReference type="AlphaFoldDB" id="A0A3S0WQB3"/>
<proteinExistence type="predicted"/>
<dbReference type="Proteomes" id="UP000280346">
    <property type="component" value="Unassembled WGS sequence"/>
</dbReference>
<comment type="caution">
    <text evidence="1">The sequence shown here is derived from an EMBL/GenBank/DDBJ whole genome shotgun (WGS) entry which is preliminary data.</text>
</comment>
<dbReference type="EMBL" id="RZIJ01000001">
    <property type="protein sequence ID" value="RUQ76135.1"/>
    <property type="molecule type" value="Genomic_DNA"/>
</dbReference>
<reference evidence="1 2" key="1">
    <citation type="submission" date="2018-12" db="EMBL/GenBank/DDBJ databases">
        <authorList>
            <person name="Yang Y."/>
        </authorList>
    </citation>
    <scope>NUCLEOTIDE SEQUENCE [LARGE SCALE GENOMIC DNA]</scope>
    <source>
        <strain evidence="1 2">GSF71</strain>
    </source>
</reference>
<organism evidence="1 2">
    <name type="scientific">Azospirillum doebereinerae</name>
    <dbReference type="NCBI Taxonomy" id="92933"/>
    <lineage>
        <taxon>Bacteria</taxon>
        <taxon>Pseudomonadati</taxon>
        <taxon>Pseudomonadota</taxon>
        <taxon>Alphaproteobacteria</taxon>
        <taxon>Rhodospirillales</taxon>
        <taxon>Azospirillaceae</taxon>
        <taxon>Azospirillum</taxon>
    </lineage>
</organism>
<gene>
    <name evidence="1" type="ORF">EJ913_00385</name>
</gene>
<accession>A0A3S0WQB3</accession>
<sequence>MFGKGSSSYEVQSRRDGRWQIEGAFTDQEAALSCARSQLAGGGVEEVKVVKFRTLAGLSLETVILNKKVPVGVKKALVLGGSAEGAPFCRTLDDLYGFESRVVIGRLLRPFLDAQRLTPTELLHSWPAYRKLEEQGALLGAAVHAVARHHGDLHGIAVPDRVRVLRGLVVSASSRARDFLAERKRLPGFDDRDLDATSRRIDAVVGEGGHDTLFLSLLTLHLAEGGTLPGKLEQLLVLMHNAEPRHLALFDGVAADVVGSADTLKELLGEQPSLAMGLCALADALHGRDPEPGGLLGAPPSSALTRLCDLAIRERAPLSRIVLIDRLRQALAGDQPLDRRDPKTEGALLRTITERLTGADGRLLGGAAMSKALDRRMLRHRQTVLRDQGMHDIADRLSMR</sequence>
<evidence type="ECO:0000313" key="1">
    <source>
        <dbReference type="EMBL" id="RUQ76135.1"/>
    </source>
</evidence>
<name>A0A3S0WQB3_9PROT</name>
<keyword evidence="2" id="KW-1185">Reference proteome</keyword>
<dbReference type="OrthoDB" id="8480136at2"/>